<evidence type="ECO:0000256" key="4">
    <source>
        <dbReference type="ARBA" id="ARBA00022553"/>
    </source>
</evidence>
<evidence type="ECO:0000256" key="6">
    <source>
        <dbReference type="ARBA" id="ARBA00023015"/>
    </source>
</evidence>
<dbReference type="OrthoDB" id="9794370at2"/>
<comment type="function">
    <text evidence="9">May play the central regulatory role in sporulation. It may be an element of the effector pathway responsible for the activation of sporulation genes in response to nutritional stress. Spo0A may act in concert with spo0H (a sigma factor) to control the expression of some genes that are critical to the sporulation process.</text>
</comment>
<evidence type="ECO:0000256" key="3">
    <source>
        <dbReference type="ARBA" id="ARBA00022490"/>
    </source>
</evidence>
<dbReference type="InterPro" id="IPR001789">
    <property type="entry name" value="Sig_transdc_resp-reg_receiver"/>
</dbReference>
<keyword evidence="14" id="KW-1185">Reference proteome</keyword>
<organism evidence="13 14">
    <name type="scientific">Clostridium chromiireducens</name>
    <dbReference type="NCBI Taxonomy" id="225345"/>
    <lineage>
        <taxon>Bacteria</taxon>
        <taxon>Bacillati</taxon>
        <taxon>Bacillota</taxon>
        <taxon>Clostridia</taxon>
        <taxon>Eubacteriales</taxon>
        <taxon>Clostridiaceae</taxon>
        <taxon>Clostridium</taxon>
    </lineage>
</organism>
<dbReference type="CDD" id="cd17536">
    <property type="entry name" value="REC_YesN-like"/>
    <property type="match status" value="1"/>
</dbReference>
<evidence type="ECO:0000313" key="14">
    <source>
        <dbReference type="Proteomes" id="UP000191056"/>
    </source>
</evidence>
<dbReference type="PROSITE" id="PS01124">
    <property type="entry name" value="HTH_ARAC_FAMILY_2"/>
    <property type="match status" value="1"/>
</dbReference>
<keyword evidence="6" id="KW-0805">Transcription regulation</keyword>
<keyword evidence="3" id="KW-0963">Cytoplasm</keyword>
<dbReference type="PROSITE" id="PS00041">
    <property type="entry name" value="HTH_ARAC_FAMILY_1"/>
    <property type="match status" value="1"/>
</dbReference>
<evidence type="ECO:0000256" key="9">
    <source>
        <dbReference type="ARBA" id="ARBA00024867"/>
    </source>
</evidence>
<dbReference type="AlphaFoldDB" id="A0A1V4J1N9"/>
<reference evidence="13 14" key="1">
    <citation type="submission" date="2017-03" db="EMBL/GenBank/DDBJ databases">
        <title>Genome sequence of Clostridium chromiireducens DSM 23318.</title>
        <authorList>
            <person name="Poehlein A."/>
            <person name="Daniel R."/>
        </authorList>
    </citation>
    <scope>NUCLEOTIDE SEQUENCE [LARGE SCALE GENOMIC DNA]</scope>
    <source>
        <strain evidence="13 14">DSM 23318</strain>
    </source>
</reference>
<gene>
    <name evidence="13" type="ORF">CLCHR_01700</name>
</gene>
<dbReference type="GO" id="GO:0000160">
    <property type="term" value="P:phosphorelay signal transduction system"/>
    <property type="evidence" value="ECO:0007669"/>
    <property type="project" value="UniProtKB-KW"/>
</dbReference>
<dbReference type="GO" id="GO:0003700">
    <property type="term" value="F:DNA-binding transcription factor activity"/>
    <property type="evidence" value="ECO:0007669"/>
    <property type="project" value="InterPro"/>
</dbReference>
<dbReference type="SMART" id="SM00448">
    <property type="entry name" value="REC"/>
    <property type="match status" value="1"/>
</dbReference>
<name>A0A1V4J1N9_9CLOT</name>
<feature type="domain" description="Response regulatory" evidence="12">
    <location>
        <begin position="3"/>
        <end position="121"/>
    </location>
</feature>
<keyword evidence="5" id="KW-0902">Two-component regulatory system</keyword>
<feature type="modified residue" description="4-aspartylphosphate" evidence="10">
    <location>
        <position position="55"/>
    </location>
</feature>
<evidence type="ECO:0000256" key="5">
    <source>
        <dbReference type="ARBA" id="ARBA00023012"/>
    </source>
</evidence>
<feature type="domain" description="HTH araC/xylS-type" evidence="11">
    <location>
        <begin position="429"/>
        <end position="527"/>
    </location>
</feature>
<accession>A0A1V4J1N9</accession>
<sequence length="531" mass="62939">MIKVLIVDDEPFIRQGLKILIDWEQYGYEVVGEAANGIEAIKELEVKDIDLIIVDIKMPEMNGLELIEYVRGNMLNEVKFIVLSGYYEFEYAKKAIKCNVTDYILKPINKEELIKVLSAFKEEYIKQEQQHIMQKINDKVIYDRYLNEIMHGKCNDSNLAYIKRYQNFSSELRYMIIEINYSNDNEINVSDGEKREQQLIFYQNVIEWLGEDFYNVIIDMGQSKGCYDIGFIYDKRLAKENGMSENEYILSFKTHMKQIQKYDFFIYIGQKVNSLEELALSYKSATVARLFSDFSIENNITYYDEMAKKKELSCNAGKRYMDYLIHEIEDNNQEEIINCVDKIYASFREHKINLDIIKININYLLCNLINIAKELDSEVDQEEVMQYISSISFEQMISRGSANHLKDFSLAFAEYLNQLRQNSFQGILNQIDKEISEHYMEKLSLKYLSEKYYINSAYLGQIFKKQYNVSFKDYLNAYRIEKAAELLKRSDDKIYKIAEKVGYNNTDYFINKFVQVKEKTPLQYRKQFCCR</sequence>
<evidence type="ECO:0000256" key="1">
    <source>
        <dbReference type="ARBA" id="ARBA00004496"/>
    </source>
</evidence>
<keyword evidence="8" id="KW-0804">Transcription</keyword>
<dbReference type="Pfam" id="PF12833">
    <property type="entry name" value="HTH_18"/>
    <property type="match status" value="1"/>
</dbReference>
<comment type="subcellular location">
    <subcellularLocation>
        <location evidence="1">Cytoplasm</location>
    </subcellularLocation>
</comment>
<evidence type="ECO:0000256" key="10">
    <source>
        <dbReference type="PROSITE-ProRule" id="PRU00169"/>
    </source>
</evidence>
<dbReference type="SMART" id="SM00342">
    <property type="entry name" value="HTH_ARAC"/>
    <property type="match status" value="1"/>
</dbReference>
<dbReference type="InterPro" id="IPR009057">
    <property type="entry name" value="Homeodomain-like_sf"/>
</dbReference>
<dbReference type="STRING" id="225345.CLCHR_01700"/>
<dbReference type="GO" id="GO:0043565">
    <property type="term" value="F:sequence-specific DNA binding"/>
    <property type="evidence" value="ECO:0007669"/>
    <property type="project" value="InterPro"/>
</dbReference>
<keyword evidence="7" id="KW-0238">DNA-binding</keyword>
<dbReference type="PANTHER" id="PTHR42713:SF3">
    <property type="entry name" value="TRANSCRIPTIONAL REGULATORY PROTEIN HPTR"/>
    <property type="match status" value="1"/>
</dbReference>
<dbReference type="PANTHER" id="PTHR42713">
    <property type="entry name" value="HISTIDINE KINASE-RELATED"/>
    <property type="match status" value="1"/>
</dbReference>
<evidence type="ECO:0000313" key="13">
    <source>
        <dbReference type="EMBL" id="OPJ66069.1"/>
    </source>
</evidence>
<evidence type="ECO:0000259" key="11">
    <source>
        <dbReference type="PROSITE" id="PS01124"/>
    </source>
</evidence>
<dbReference type="RefSeq" id="WP_079437764.1">
    <property type="nucleotide sequence ID" value="NZ_MZGT01000002.1"/>
</dbReference>
<dbReference type="GO" id="GO:0005737">
    <property type="term" value="C:cytoplasm"/>
    <property type="evidence" value="ECO:0007669"/>
    <property type="project" value="UniProtKB-SubCell"/>
</dbReference>
<dbReference type="Gene3D" id="1.10.10.60">
    <property type="entry name" value="Homeodomain-like"/>
    <property type="match status" value="2"/>
</dbReference>
<comment type="caution">
    <text evidence="13">The sequence shown here is derived from an EMBL/GenBank/DDBJ whole genome shotgun (WGS) entry which is preliminary data.</text>
</comment>
<protein>
    <recommendedName>
        <fullName evidence="2">Stage 0 sporulation protein A homolog</fullName>
    </recommendedName>
</protein>
<dbReference type="Proteomes" id="UP000191056">
    <property type="component" value="Unassembled WGS sequence"/>
</dbReference>
<keyword evidence="4 10" id="KW-0597">Phosphoprotein</keyword>
<dbReference type="PROSITE" id="PS50110">
    <property type="entry name" value="RESPONSE_REGULATORY"/>
    <property type="match status" value="1"/>
</dbReference>
<dbReference type="Pfam" id="PF00072">
    <property type="entry name" value="Response_reg"/>
    <property type="match status" value="1"/>
</dbReference>
<evidence type="ECO:0000256" key="2">
    <source>
        <dbReference type="ARBA" id="ARBA00018672"/>
    </source>
</evidence>
<evidence type="ECO:0000256" key="7">
    <source>
        <dbReference type="ARBA" id="ARBA00023125"/>
    </source>
</evidence>
<proteinExistence type="predicted"/>
<dbReference type="Gene3D" id="3.40.50.2300">
    <property type="match status" value="1"/>
</dbReference>
<dbReference type="InterPro" id="IPR011006">
    <property type="entry name" value="CheY-like_superfamily"/>
</dbReference>
<dbReference type="InterPro" id="IPR018060">
    <property type="entry name" value="HTH_AraC"/>
</dbReference>
<dbReference type="InterPro" id="IPR051552">
    <property type="entry name" value="HptR"/>
</dbReference>
<dbReference type="InterPro" id="IPR018062">
    <property type="entry name" value="HTH_AraC-typ_CS"/>
</dbReference>
<evidence type="ECO:0000256" key="8">
    <source>
        <dbReference type="ARBA" id="ARBA00023163"/>
    </source>
</evidence>
<dbReference type="SUPFAM" id="SSF52172">
    <property type="entry name" value="CheY-like"/>
    <property type="match status" value="1"/>
</dbReference>
<evidence type="ECO:0000259" key="12">
    <source>
        <dbReference type="PROSITE" id="PS50110"/>
    </source>
</evidence>
<dbReference type="EMBL" id="MZGT01000002">
    <property type="protein sequence ID" value="OPJ66069.1"/>
    <property type="molecule type" value="Genomic_DNA"/>
</dbReference>
<dbReference type="SUPFAM" id="SSF46689">
    <property type="entry name" value="Homeodomain-like"/>
    <property type="match status" value="1"/>
</dbReference>